<evidence type="ECO:0000256" key="1">
    <source>
        <dbReference type="ARBA" id="ARBA00008348"/>
    </source>
</evidence>
<dbReference type="CDD" id="cd02556">
    <property type="entry name" value="PseudoU_synth_RluB"/>
    <property type="match status" value="1"/>
</dbReference>
<feature type="region of interest" description="Disordered" evidence="6">
    <location>
        <begin position="1"/>
        <end position="25"/>
    </location>
</feature>
<gene>
    <name evidence="8" type="ORF">NSP04_04965</name>
</gene>
<dbReference type="Proteomes" id="UP001165267">
    <property type="component" value="Unassembled WGS sequence"/>
</dbReference>
<dbReference type="EMBL" id="JANKHG010000015">
    <property type="protein sequence ID" value="MCR2745994.1"/>
    <property type="molecule type" value="Genomic_DNA"/>
</dbReference>
<comment type="similarity">
    <text evidence="1 5">Belongs to the pseudouridine synthase RsuA family.</text>
</comment>
<dbReference type="SUPFAM" id="SSF55120">
    <property type="entry name" value="Pseudouridine synthase"/>
    <property type="match status" value="1"/>
</dbReference>
<evidence type="ECO:0000256" key="3">
    <source>
        <dbReference type="ARBA" id="ARBA00023235"/>
    </source>
</evidence>
<dbReference type="CDD" id="cd00165">
    <property type="entry name" value="S4"/>
    <property type="match status" value="1"/>
</dbReference>
<dbReference type="Pfam" id="PF00849">
    <property type="entry name" value="PseudoU_synth_2"/>
    <property type="match status" value="1"/>
</dbReference>
<accession>A0ABT1XFR4</accession>
<feature type="region of interest" description="Disordered" evidence="6">
    <location>
        <begin position="328"/>
        <end position="350"/>
    </location>
</feature>
<sequence>MRTNNKRRATETPNTPRTTETAWESTAVNVDSEGSNLEWGEVLDQVEGLKSEDAGGANKNRSKLNVRLDPELAPKLHKVLADSGMGSRREMEELIVAGRVSVNAEPAHLGQRVLPTDQVRVNGRLIQRKNKSKPPRVLIYHKPAGEIVSMDDPQGRTTVFQKLPKIANGKWIAVGRLDFNTEGLLLFTSSGELANRLMHPRYEVQREYAVRILGELTEEQREQLLTGIQLEDGPAKFLYVDVAGGEGANRWYKVGLKEGRNREVRRMFEACKLTVSRLIRTRFGDIMMPSTLKRGRHMEMEALEAMSYMQSLGLKVDEAAQEGAIRREQKNLGSKYNKRRSGQPLIDPGLAFTTPTQTYLTVSGATAAAALSNQNNLSSAGGSARRGSNGGTGGAGGNGRTGDRNGNRAGANGSGAAAPGKFASAGKRTGGPRTGGPSANRGPGRGNSAGNGGGNAGGNGPVNGNGGSAQKPQQRRRRKAPTV</sequence>
<dbReference type="InterPro" id="IPR042092">
    <property type="entry name" value="PsdUridine_s_RsuA/RluB/E/F_cat"/>
</dbReference>
<dbReference type="RefSeq" id="WP_257511232.1">
    <property type="nucleotide sequence ID" value="NZ_JANKHG010000015.1"/>
</dbReference>
<evidence type="ECO:0000256" key="5">
    <source>
        <dbReference type="RuleBase" id="RU003887"/>
    </source>
</evidence>
<dbReference type="SUPFAM" id="SSF55174">
    <property type="entry name" value="Alpha-L RNA-binding motif"/>
    <property type="match status" value="1"/>
</dbReference>
<dbReference type="PANTHER" id="PTHR47683:SF3">
    <property type="entry name" value="RIBOSOMAL LARGE SUBUNIT PSEUDOURIDINE SYNTHASE B"/>
    <property type="match status" value="1"/>
</dbReference>
<keyword evidence="9" id="KW-1185">Reference proteome</keyword>
<reference evidence="8" key="1">
    <citation type="submission" date="2022-07" db="EMBL/GenBank/DDBJ databases">
        <authorList>
            <person name="Xamxidin M."/>
        </authorList>
    </citation>
    <scope>NUCLEOTIDE SEQUENCE</scope>
    <source>
        <strain evidence="8">YS8-69</strain>
    </source>
</reference>
<protein>
    <recommendedName>
        <fullName evidence="5">Pseudouridine synthase</fullName>
        <ecNumber evidence="5">5.4.99.-</ecNumber>
    </recommendedName>
</protein>
<evidence type="ECO:0000256" key="6">
    <source>
        <dbReference type="SAM" id="MobiDB-lite"/>
    </source>
</evidence>
<dbReference type="Pfam" id="PF01479">
    <property type="entry name" value="S4"/>
    <property type="match status" value="1"/>
</dbReference>
<keyword evidence="2 4" id="KW-0694">RNA-binding</keyword>
<dbReference type="Gene3D" id="3.10.290.10">
    <property type="entry name" value="RNA-binding S4 domain"/>
    <property type="match status" value="1"/>
</dbReference>
<comment type="caution">
    <text evidence="8">The sequence shown here is derived from an EMBL/GenBank/DDBJ whole genome shotgun (WGS) entry which is preliminary data.</text>
</comment>
<evidence type="ECO:0000259" key="7">
    <source>
        <dbReference type="SMART" id="SM00363"/>
    </source>
</evidence>
<feature type="compositionally biased region" description="Low complexity" evidence="6">
    <location>
        <begin position="376"/>
        <end position="387"/>
    </location>
</feature>
<dbReference type="InterPro" id="IPR020094">
    <property type="entry name" value="TruA/RsuA/RluB/E/F_N"/>
</dbReference>
<dbReference type="NCBIfam" id="NF007976">
    <property type="entry name" value="PRK10700.1"/>
    <property type="match status" value="1"/>
</dbReference>
<dbReference type="InterPro" id="IPR018496">
    <property type="entry name" value="PsdUridine_synth_RsuA/RluB_CS"/>
</dbReference>
<dbReference type="PROSITE" id="PS01149">
    <property type="entry name" value="PSI_RSU"/>
    <property type="match status" value="1"/>
</dbReference>
<dbReference type="PANTHER" id="PTHR47683">
    <property type="entry name" value="PSEUDOURIDINE SYNTHASE FAMILY PROTEIN-RELATED"/>
    <property type="match status" value="1"/>
</dbReference>
<feature type="compositionally biased region" description="Gly residues" evidence="6">
    <location>
        <begin position="443"/>
        <end position="467"/>
    </location>
</feature>
<organism evidence="8 9">
    <name type="scientific">Limnobacter parvus</name>
    <dbReference type="NCBI Taxonomy" id="2939690"/>
    <lineage>
        <taxon>Bacteria</taxon>
        <taxon>Pseudomonadati</taxon>
        <taxon>Pseudomonadota</taxon>
        <taxon>Betaproteobacteria</taxon>
        <taxon>Burkholderiales</taxon>
        <taxon>Burkholderiaceae</taxon>
        <taxon>Limnobacter</taxon>
    </lineage>
</organism>
<feature type="compositionally biased region" description="Low complexity" evidence="6">
    <location>
        <begin position="407"/>
        <end position="418"/>
    </location>
</feature>
<keyword evidence="3 5" id="KW-0413">Isomerase</keyword>
<dbReference type="Gene3D" id="3.30.70.580">
    <property type="entry name" value="Pseudouridine synthase I, catalytic domain, N-terminal subdomain"/>
    <property type="match status" value="1"/>
</dbReference>
<dbReference type="Gene3D" id="3.30.70.1560">
    <property type="entry name" value="Alpha-L RNA-binding motif"/>
    <property type="match status" value="1"/>
</dbReference>
<dbReference type="SMART" id="SM00363">
    <property type="entry name" value="S4"/>
    <property type="match status" value="1"/>
</dbReference>
<feature type="domain" description="RNA-binding S4" evidence="7">
    <location>
        <begin position="74"/>
        <end position="131"/>
    </location>
</feature>
<name>A0ABT1XFR4_9BURK</name>
<evidence type="ECO:0000256" key="4">
    <source>
        <dbReference type="PROSITE-ProRule" id="PRU00182"/>
    </source>
</evidence>
<dbReference type="InterPro" id="IPR000748">
    <property type="entry name" value="PsdUridine_synth_RsuA/RluB/E/F"/>
</dbReference>
<feature type="compositionally biased region" description="Basic residues" evidence="6">
    <location>
        <begin position="473"/>
        <end position="483"/>
    </location>
</feature>
<dbReference type="EC" id="5.4.99.-" evidence="5"/>
<dbReference type="NCBIfam" id="TIGR00093">
    <property type="entry name" value="pseudouridine synthase"/>
    <property type="match status" value="1"/>
</dbReference>
<feature type="compositionally biased region" description="Gly residues" evidence="6">
    <location>
        <begin position="388"/>
        <end position="400"/>
    </location>
</feature>
<dbReference type="InterPro" id="IPR036986">
    <property type="entry name" value="S4_RNA-bd_sf"/>
</dbReference>
<dbReference type="InterPro" id="IPR006145">
    <property type="entry name" value="PsdUridine_synth_RsuA/RluA"/>
</dbReference>
<evidence type="ECO:0000313" key="8">
    <source>
        <dbReference type="EMBL" id="MCR2745994.1"/>
    </source>
</evidence>
<evidence type="ECO:0000256" key="2">
    <source>
        <dbReference type="ARBA" id="ARBA00022884"/>
    </source>
</evidence>
<evidence type="ECO:0000313" key="9">
    <source>
        <dbReference type="Proteomes" id="UP001165267"/>
    </source>
</evidence>
<dbReference type="PROSITE" id="PS50889">
    <property type="entry name" value="S4"/>
    <property type="match status" value="1"/>
</dbReference>
<dbReference type="InterPro" id="IPR050343">
    <property type="entry name" value="RsuA_PseudoU_synthase"/>
</dbReference>
<dbReference type="InterPro" id="IPR002942">
    <property type="entry name" value="S4_RNA-bd"/>
</dbReference>
<feature type="region of interest" description="Disordered" evidence="6">
    <location>
        <begin position="376"/>
        <end position="483"/>
    </location>
</feature>
<proteinExistence type="inferred from homology"/>
<feature type="compositionally biased region" description="Low complexity" evidence="6">
    <location>
        <begin position="11"/>
        <end position="22"/>
    </location>
</feature>
<dbReference type="InterPro" id="IPR020103">
    <property type="entry name" value="PsdUridine_synth_cat_dom_sf"/>
</dbReference>